<evidence type="ECO:0000256" key="5">
    <source>
        <dbReference type="ARBA" id="ARBA00022840"/>
    </source>
</evidence>
<sequence>MSRGPFCGAHSHGDLHSLDIIEDRTGARRKHGLPARYSKGRFLGKGGFAKCYEVQDMETREIFAAKIVAKASVAKPRAHAKLRSEIAIHRSLDNDKVVKFHDYFEEGWR</sequence>
<dbReference type="SUPFAM" id="SSF56112">
    <property type="entry name" value="Protein kinase-like (PK-like)"/>
    <property type="match status" value="1"/>
</dbReference>
<keyword evidence="2" id="KW-0808">Transferase</keyword>
<gene>
    <name evidence="8" type="ORF">PCOR1329_LOCUS54793</name>
</gene>
<dbReference type="InterPro" id="IPR000719">
    <property type="entry name" value="Prot_kinase_dom"/>
</dbReference>
<evidence type="ECO:0000313" key="9">
    <source>
        <dbReference type="Proteomes" id="UP001189429"/>
    </source>
</evidence>
<dbReference type="PANTHER" id="PTHR24345">
    <property type="entry name" value="SERINE/THREONINE-PROTEIN KINASE PLK"/>
    <property type="match status" value="1"/>
</dbReference>
<organism evidence="8 9">
    <name type="scientific">Prorocentrum cordatum</name>
    <dbReference type="NCBI Taxonomy" id="2364126"/>
    <lineage>
        <taxon>Eukaryota</taxon>
        <taxon>Sar</taxon>
        <taxon>Alveolata</taxon>
        <taxon>Dinophyceae</taxon>
        <taxon>Prorocentrales</taxon>
        <taxon>Prorocentraceae</taxon>
        <taxon>Prorocentrum</taxon>
    </lineage>
</organism>
<evidence type="ECO:0000313" key="8">
    <source>
        <dbReference type="EMBL" id="CAK0867992.1"/>
    </source>
</evidence>
<evidence type="ECO:0000259" key="7">
    <source>
        <dbReference type="PROSITE" id="PS50011"/>
    </source>
</evidence>
<dbReference type="InterPro" id="IPR017441">
    <property type="entry name" value="Protein_kinase_ATP_BS"/>
</dbReference>
<evidence type="ECO:0000256" key="4">
    <source>
        <dbReference type="ARBA" id="ARBA00022777"/>
    </source>
</evidence>
<name>A0ABN9V584_9DINO</name>
<keyword evidence="9" id="KW-1185">Reference proteome</keyword>
<evidence type="ECO:0000256" key="2">
    <source>
        <dbReference type="ARBA" id="ARBA00022679"/>
    </source>
</evidence>
<evidence type="ECO:0000256" key="1">
    <source>
        <dbReference type="ARBA" id="ARBA00022527"/>
    </source>
</evidence>
<evidence type="ECO:0000256" key="3">
    <source>
        <dbReference type="ARBA" id="ARBA00022741"/>
    </source>
</evidence>
<proteinExistence type="predicted"/>
<feature type="binding site" evidence="6">
    <location>
        <position position="75"/>
    </location>
    <ligand>
        <name>ATP</name>
        <dbReference type="ChEBI" id="CHEBI:30616"/>
    </ligand>
</feature>
<dbReference type="PROSITE" id="PS00107">
    <property type="entry name" value="PROTEIN_KINASE_ATP"/>
    <property type="match status" value="1"/>
</dbReference>
<keyword evidence="3 6" id="KW-0547">Nucleotide-binding</keyword>
<accession>A0ABN9V584</accession>
<reference evidence="8" key="1">
    <citation type="submission" date="2023-10" db="EMBL/GenBank/DDBJ databases">
        <authorList>
            <person name="Chen Y."/>
            <person name="Shah S."/>
            <person name="Dougan E. K."/>
            <person name="Thang M."/>
            <person name="Chan C."/>
        </authorList>
    </citation>
    <scope>NUCLEOTIDE SEQUENCE [LARGE SCALE GENOMIC DNA]</scope>
</reference>
<protein>
    <recommendedName>
        <fullName evidence="7">Protein kinase domain-containing protein</fullName>
    </recommendedName>
</protein>
<feature type="domain" description="Protein kinase" evidence="7">
    <location>
        <begin position="37"/>
        <end position="109"/>
    </location>
</feature>
<dbReference type="PANTHER" id="PTHR24345:SF0">
    <property type="entry name" value="CELL CYCLE SERINE_THREONINE-PROTEIN KINASE CDC5_MSD2"/>
    <property type="match status" value="1"/>
</dbReference>
<dbReference type="Proteomes" id="UP001189429">
    <property type="component" value="Unassembled WGS sequence"/>
</dbReference>
<evidence type="ECO:0000256" key="6">
    <source>
        <dbReference type="PROSITE-ProRule" id="PRU10141"/>
    </source>
</evidence>
<comment type="caution">
    <text evidence="8">The sequence shown here is derived from an EMBL/GenBank/DDBJ whole genome shotgun (WGS) entry which is preliminary data.</text>
</comment>
<keyword evidence="4" id="KW-0418">Kinase</keyword>
<dbReference type="PROSITE" id="PS50011">
    <property type="entry name" value="PROTEIN_KINASE_DOM"/>
    <property type="match status" value="1"/>
</dbReference>
<dbReference type="Gene3D" id="3.30.200.20">
    <property type="entry name" value="Phosphorylase Kinase, domain 1"/>
    <property type="match status" value="1"/>
</dbReference>
<dbReference type="Pfam" id="PF00069">
    <property type="entry name" value="Pkinase"/>
    <property type="match status" value="1"/>
</dbReference>
<dbReference type="EMBL" id="CAUYUJ010016703">
    <property type="protein sequence ID" value="CAK0867992.1"/>
    <property type="molecule type" value="Genomic_DNA"/>
</dbReference>
<keyword evidence="1" id="KW-0723">Serine/threonine-protein kinase</keyword>
<dbReference type="InterPro" id="IPR011009">
    <property type="entry name" value="Kinase-like_dom_sf"/>
</dbReference>
<keyword evidence="5 6" id="KW-0067">ATP-binding</keyword>